<evidence type="ECO:0000259" key="2">
    <source>
        <dbReference type="Pfam" id="PF12697"/>
    </source>
</evidence>
<keyword evidence="4" id="KW-1185">Reference proteome</keyword>
<dbReference type="EMBL" id="JAFIMR010000014">
    <property type="protein sequence ID" value="KAI1870169.1"/>
    <property type="molecule type" value="Genomic_DNA"/>
</dbReference>
<dbReference type="PANTHER" id="PTHR12277">
    <property type="entry name" value="ALPHA/BETA HYDROLASE DOMAIN-CONTAINING PROTEIN"/>
    <property type="match status" value="1"/>
</dbReference>
<dbReference type="SUPFAM" id="SSF53474">
    <property type="entry name" value="alpha/beta-Hydrolases"/>
    <property type="match status" value="1"/>
</dbReference>
<keyword evidence="1" id="KW-1133">Transmembrane helix</keyword>
<dbReference type="Gene3D" id="3.40.50.1820">
    <property type="entry name" value="alpha/beta hydrolase"/>
    <property type="match status" value="1"/>
</dbReference>
<feature type="domain" description="AB hydrolase-1" evidence="2">
    <location>
        <begin position="124"/>
        <end position="279"/>
    </location>
</feature>
<dbReference type="InterPro" id="IPR000073">
    <property type="entry name" value="AB_hydrolase_1"/>
</dbReference>
<name>A0A9P9WMP3_9PEZI</name>
<accession>A0A9P9WMP3</accession>
<feature type="transmembrane region" description="Helical" evidence="1">
    <location>
        <begin position="9"/>
        <end position="30"/>
    </location>
</feature>
<dbReference type="AlphaFoldDB" id="A0A9P9WMP3"/>
<comment type="caution">
    <text evidence="3">The sequence shown here is derived from an EMBL/GenBank/DDBJ whole genome shotgun (WGS) entry which is preliminary data.</text>
</comment>
<dbReference type="Pfam" id="PF12697">
    <property type="entry name" value="Abhydrolase_6"/>
    <property type="match status" value="1"/>
</dbReference>
<protein>
    <recommendedName>
        <fullName evidence="2">AB hydrolase-1 domain-containing protein</fullName>
    </recommendedName>
</protein>
<keyword evidence="1" id="KW-0812">Transmembrane</keyword>
<keyword evidence="1" id="KW-0472">Membrane</keyword>
<proteinExistence type="predicted"/>
<dbReference type="InterPro" id="IPR029058">
    <property type="entry name" value="AB_hydrolase_fold"/>
</dbReference>
<evidence type="ECO:0000313" key="3">
    <source>
        <dbReference type="EMBL" id="KAI1870169.1"/>
    </source>
</evidence>
<dbReference type="PANTHER" id="PTHR12277:SF81">
    <property type="entry name" value="PROTEIN ABHD13"/>
    <property type="match status" value="1"/>
</dbReference>
<reference evidence="3" key="1">
    <citation type="submission" date="2021-03" db="EMBL/GenBank/DDBJ databases">
        <title>Revisited historic fungal species revealed as producer of novel bioactive compounds through whole genome sequencing and comparative genomics.</title>
        <authorList>
            <person name="Vignolle G.A."/>
            <person name="Hochenegger N."/>
            <person name="Mach R.L."/>
            <person name="Mach-Aigner A.R."/>
            <person name="Javad Rahimi M."/>
            <person name="Salim K.A."/>
            <person name="Chan C.M."/>
            <person name="Lim L.B.L."/>
            <person name="Cai F."/>
            <person name="Druzhinina I.S."/>
            <person name="U'Ren J.M."/>
            <person name="Derntl C."/>
        </authorList>
    </citation>
    <scope>NUCLEOTIDE SEQUENCE</scope>
    <source>
        <strain evidence="3">TUCIM 5799</strain>
    </source>
</reference>
<sequence>MAVKTLTRVILGALVGAVASYIVFLAVLAFPHCQNQVIYLNRVSLTWFQDVSIPEQWGFLHNQVSSFSLNTQDGETLQAWHILPLGLYQKHEHRLSEEQPGQRKEITTSISFQLLHDDPEALLVLYFHGAAGTLGSGWRPPSYRAMSAAAPDNIHTVAIDYRGFGASTGTPSEQGLLTDAVTLTEWALEVAGIPASRIVLFGQSLGTAVAISLAHHLATRPDPVLFSGMVLVAPMVDVKMLTATYRIAGVVPILGPVARFPRILAWLNTFIRDKWSSKDKMVEFVHICEQLEGNHSKYYIAILHAEDDYDVPWFHSELLFWQAVNASQSHGTSPEALDGKTQLTKIPLGAAGWAMNQKTRRGVIKKHILKHGFHDKIMSYPIVSLEVLNAFRLASNGA</sequence>
<evidence type="ECO:0000256" key="1">
    <source>
        <dbReference type="SAM" id="Phobius"/>
    </source>
</evidence>
<dbReference type="Proteomes" id="UP000829685">
    <property type="component" value="Unassembled WGS sequence"/>
</dbReference>
<gene>
    <name evidence="3" type="ORF">JX265_006339</name>
</gene>
<organism evidence="3 4">
    <name type="scientific">Neoarthrinium moseri</name>
    <dbReference type="NCBI Taxonomy" id="1658444"/>
    <lineage>
        <taxon>Eukaryota</taxon>
        <taxon>Fungi</taxon>
        <taxon>Dikarya</taxon>
        <taxon>Ascomycota</taxon>
        <taxon>Pezizomycotina</taxon>
        <taxon>Sordariomycetes</taxon>
        <taxon>Xylariomycetidae</taxon>
        <taxon>Amphisphaeriales</taxon>
        <taxon>Apiosporaceae</taxon>
        <taxon>Neoarthrinium</taxon>
    </lineage>
</organism>
<evidence type="ECO:0000313" key="4">
    <source>
        <dbReference type="Proteomes" id="UP000829685"/>
    </source>
</evidence>